<dbReference type="InterPro" id="IPR020596">
    <property type="entry name" value="rRNA_Ade_Mease_Trfase_CS"/>
</dbReference>
<protein>
    <submittedName>
        <fullName evidence="8">Ribosomal RNA small subunit methyltransferase A</fullName>
        <ecNumber evidence="8">2.1.1.182</ecNumber>
    </submittedName>
</protein>
<evidence type="ECO:0000256" key="6">
    <source>
        <dbReference type="ARBA" id="ARBA00022884"/>
    </source>
</evidence>
<dbReference type="InterPro" id="IPR023165">
    <property type="entry name" value="rRNA_Ade_diMease-like_C"/>
</dbReference>
<keyword evidence="3 8" id="KW-0489">Methyltransferase</keyword>
<dbReference type="GO" id="GO:0003723">
    <property type="term" value="F:RNA binding"/>
    <property type="evidence" value="ECO:0007669"/>
    <property type="project" value="UniProtKB-KW"/>
</dbReference>
<evidence type="ECO:0000259" key="7">
    <source>
        <dbReference type="SMART" id="SM00650"/>
    </source>
</evidence>
<dbReference type="PANTHER" id="PTHR11727">
    <property type="entry name" value="DIMETHYLADENOSINE TRANSFERASE"/>
    <property type="match status" value="1"/>
</dbReference>
<evidence type="ECO:0000256" key="4">
    <source>
        <dbReference type="ARBA" id="ARBA00022679"/>
    </source>
</evidence>
<dbReference type="EC" id="2.1.1.182" evidence="8"/>
<dbReference type="CDD" id="cd02440">
    <property type="entry name" value="AdoMet_MTases"/>
    <property type="match status" value="1"/>
</dbReference>
<dbReference type="AlphaFoldDB" id="A0A644XVS3"/>
<dbReference type="PANTHER" id="PTHR11727:SF7">
    <property type="entry name" value="DIMETHYLADENOSINE TRANSFERASE-RELATED"/>
    <property type="match status" value="1"/>
</dbReference>
<evidence type="ECO:0000313" key="8">
    <source>
        <dbReference type="EMBL" id="MPM19831.1"/>
    </source>
</evidence>
<sequence>MDMNARTTAPDAANGKGFVPNKALGQNFLADENVIRTILDASDCQGKAVLEIGPGTGALTVGLLERAEHVSAVEKDGRLCEMLSERFGKRLTLVHADFLEADVESLVQNRPWHAVGNLPYYATTPIVLKLLSLLPESMTLMVQKEAAERFFAGPGDRVYGPLTVMTQCFYTAKTVLSVPRSSFSPAPDVDSAVVRLERNGVQEQDSAAYLAFLKQAFSMRRKTLYNSLMRDSRLPAALQACQIPQDARAEALDAETLLRIYRTLQAQEKQ</sequence>
<dbReference type="InterPro" id="IPR011530">
    <property type="entry name" value="rRNA_adenine_dimethylase"/>
</dbReference>
<dbReference type="NCBIfam" id="TIGR00755">
    <property type="entry name" value="ksgA"/>
    <property type="match status" value="1"/>
</dbReference>
<feature type="domain" description="Ribosomal RNA adenine methylase transferase N-terminal" evidence="7">
    <location>
        <begin position="34"/>
        <end position="200"/>
    </location>
</feature>
<dbReference type="GO" id="GO:0052908">
    <property type="term" value="F:16S rRNA (adenine(1518)-N(6)/adenine(1519)-N(6))-dimethyltransferase activity"/>
    <property type="evidence" value="ECO:0007669"/>
    <property type="project" value="UniProtKB-EC"/>
</dbReference>
<keyword evidence="5" id="KW-0949">S-adenosyl-L-methionine</keyword>
<dbReference type="SMART" id="SM00650">
    <property type="entry name" value="rADc"/>
    <property type="match status" value="1"/>
</dbReference>
<keyword evidence="4 8" id="KW-0808">Transferase</keyword>
<dbReference type="Pfam" id="PF00398">
    <property type="entry name" value="RrnaAD"/>
    <property type="match status" value="1"/>
</dbReference>
<dbReference type="InterPro" id="IPR029063">
    <property type="entry name" value="SAM-dependent_MTases_sf"/>
</dbReference>
<evidence type="ECO:0000256" key="1">
    <source>
        <dbReference type="ARBA" id="ARBA00022490"/>
    </source>
</evidence>
<dbReference type="InterPro" id="IPR001737">
    <property type="entry name" value="KsgA/Erm"/>
</dbReference>
<proteinExistence type="inferred from homology"/>
<organism evidence="8">
    <name type="scientific">bioreactor metagenome</name>
    <dbReference type="NCBI Taxonomy" id="1076179"/>
    <lineage>
        <taxon>unclassified sequences</taxon>
        <taxon>metagenomes</taxon>
        <taxon>ecological metagenomes</taxon>
    </lineage>
</organism>
<evidence type="ECO:0000256" key="3">
    <source>
        <dbReference type="ARBA" id="ARBA00022603"/>
    </source>
</evidence>
<dbReference type="HAMAP" id="MF_00607">
    <property type="entry name" value="16SrRNA_methyltr_A"/>
    <property type="match status" value="1"/>
</dbReference>
<dbReference type="PROSITE" id="PS51689">
    <property type="entry name" value="SAM_RNA_A_N6_MT"/>
    <property type="match status" value="1"/>
</dbReference>
<dbReference type="SUPFAM" id="SSF53335">
    <property type="entry name" value="S-adenosyl-L-methionine-dependent methyltransferases"/>
    <property type="match status" value="1"/>
</dbReference>
<keyword evidence="1" id="KW-0963">Cytoplasm</keyword>
<dbReference type="Gene3D" id="3.40.50.150">
    <property type="entry name" value="Vaccinia Virus protein VP39"/>
    <property type="match status" value="1"/>
</dbReference>
<name>A0A644XVS3_9ZZZZ</name>
<keyword evidence="6" id="KW-0694">RNA-binding</keyword>
<dbReference type="EMBL" id="VSSQ01003252">
    <property type="protein sequence ID" value="MPM19831.1"/>
    <property type="molecule type" value="Genomic_DNA"/>
</dbReference>
<reference evidence="8" key="1">
    <citation type="submission" date="2019-08" db="EMBL/GenBank/DDBJ databases">
        <authorList>
            <person name="Kucharzyk K."/>
            <person name="Murdoch R.W."/>
            <person name="Higgins S."/>
            <person name="Loffler F."/>
        </authorList>
    </citation>
    <scope>NUCLEOTIDE SEQUENCE</scope>
</reference>
<keyword evidence="2" id="KW-0698">rRNA processing</keyword>
<dbReference type="PROSITE" id="PS01131">
    <property type="entry name" value="RRNA_A_DIMETH"/>
    <property type="match status" value="1"/>
</dbReference>
<comment type="caution">
    <text evidence="8">The sequence shown here is derived from an EMBL/GenBank/DDBJ whole genome shotgun (WGS) entry which is preliminary data.</text>
</comment>
<dbReference type="InterPro" id="IPR020598">
    <property type="entry name" value="rRNA_Ade_methylase_Trfase_N"/>
</dbReference>
<gene>
    <name evidence="8" type="primary">rsmA_23</name>
    <name evidence="8" type="ORF">SDC9_66257</name>
</gene>
<dbReference type="Gene3D" id="1.10.8.100">
    <property type="entry name" value="Ribosomal RNA adenine dimethylase-like, domain 2"/>
    <property type="match status" value="1"/>
</dbReference>
<evidence type="ECO:0000256" key="5">
    <source>
        <dbReference type="ARBA" id="ARBA00022691"/>
    </source>
</evidence>
<evidence type="ECO:0000256" key="2">
    <source>
        <dbReference type="ARBA" id="ARBA00022552"/>
    </source>
</evidence>
<accession>A0A644XVS3</accession>